<accession>A0ABV6BUI9</accession>
<dbReference type="PANTHER" id="PTHR32071">
    <property type="entry name" value="TRANSCRIPTIONAL REGULATORY PROTEIN"/>
    <property type="match status" value="1"/>
</dbReference>
<dbReference type="InterPro" id="IPR025943">
    <property type="entry name" value="Sigma_54_int_dom_ATP-bd_2"/>
</dbReference>
<dbReference type="Gene3D" id="1.10.10.60">
    <property type="entry name" value="Homeodomain-like"/>
    <property type="match status" value="1"/>
</dbReference>
<dbReference type="CDD" id="cd17534">
    <property type="entry name" value="REC_DC-like"/>
    <property type="match status" value="1"/>
</dbReference>
<feature type="modified residue" description="4-aspartylphosphate" evidence="6">
    <location>
        <position position="54"/>
    </location>
</feature>
<evidence type="ECO:0000256" key="3">
    <source>
        <dbReference type="ARBA" id="ARBA00023015"/>
    </source>
</evidence>
<evidence type="ECO:0000256" key="6">
    <source>
        <dbReference type="PROSITE-ProRule" id="PRU00169"/>
    </source>
</evidence>
<evidence type="ECO:0000256" key="2">
    <source>
        <dbReference type="ARBA" id="ARBA00022840"/>
    </source>
</evidence>
<keyword evidence="3" id="KW-0805">Transcription regulation</keyword>
<dbReference type="InterPro" id="IPR003593">
    <property type="entry name" value="AAA+_ATPase"/>
</dbReference>
<dbReference type="InterPro" id="IPR011006">
    <property type="entry name" value="CheY-like_superfamily"/>
</dbReference>
<reference evidence="9 10" key="1">
    <citation type="submission" date="2024-09" db="EMBL/GenBank/DDBJ databases">
        <authorList>
            <person name="Sun Q."/>
            <person name="Mori K."/>
        </authorList>
    </citation>
    <scope>NUCLEOTIDE SEQUENCE [LARGE SCALE GENOMIC DNA]</scope>
    <source>
        <strain evidence="9 10">CGMCC 1.12926</strain>
    </source>
</reference>
<sequence length="638" mass="73225">MNSKILIVEDEFIVANDLQLILRQAGYIVTGIAVSAEEAYESIAKNKPDLVLLDIYLEGKESGIDLAKKIKSENIAFVYLSANSNETILEEAKKTDSYGFLVKPFREKDLLVTLEIASYRHKNSIESRLRQENLLKEKLNLINQRTFQEKEYLHEISRLLQTFISFDLIVFEIKQLNQKKFTAYMRIGFDEYQYIGEKELQNMTNSKTDVSFSEINYLENETVIYKNDNEHFNPNLALLKTHFRAESYLVFPFLLNDELAVQYIFSNQKKNIYSQYHIDLLTSAKRDFIDLMNQVANQKKRIDSTKKENLEETRSHQFNDIIGKHPLLLEALDLITQVAPYNTSVIILGESGTGKEKAAQSIHNLSMRKNGPFVKVNCAAISPTLIESELFGYEKGSFTGAVESRKGKFELADGGTIFLDEIGELSNEMQIRLLRVLQEKEIDSVGGNTARKVDIRIVAATNRNLEKEVAQGNFRMDLYYRLNVFPITMPALRERKTDISELADYFAKKYSKEFEKKFNGITSKMMIQMNEYDWPGNIRELENFIERSVILNNGKSELDFLLNSSSTSKSLNTENVQTLEDVKNVQQQIERDYIIAILKKVKGRIRGTSGAASILNIKPTTLESKMTKLAIKKDDYIN</sequence>
<dbReference type="SUPFAM" id="SSF52540">
    <property type="entry name" value="P-loop containing nucleoside triphosphate hydrolases"/>
    <property type="match status" value="1"/>
</dbReference>
<keyword evidence="4" id="KW-0238">DNA-binding</keyword>
<dbReference type="Gene3D" id="3.40.50.2300">
    <property type="match status" value="1"/>
</dbReference>
<dbReference type="InterPro" id="IPR027417">
    <property type="entry name" value="P-loop_NTPase"/>
</dbReference>
<dbReference type="RefSeq" id="WP_379686741.1">
    <property type="nucleotide sequence ID" value="NZ_JBHLYW010000009.1"/>
</dbReference>
<evidence type="ECO:0000256" key="4">
    <source>
        <dbReference type="ARBA" id="ARBA00023125"/>
    </source>
</evidence>
<keyword evidence="6" id="KW-0597">Phosphoprotein</keyword>
<organism evidence="9 10">
    <name type="scientific">Flavobacterium procerum</name>
    <dbReference type="NCBI Taxonomy" id="1455569"/>
    <lineage>
        <taxon>Bacteria</taxon>
        <taxon>Pseudomonadati</taxon>
        <taxon>Bacteroidota</taxon>
        <taxon>Flavobacteriia</taxon>
        <taxon>Flavobacteriales</taxon>
        <taxon>Flavobacteriaceae</taxon>
        <taxon>Flavobacterium</taxon>
    </lineage>
</organism>
<evidence type="ECO:0000313" key="9">
    <source>
        <dbReference type="EMBL" id="MFC0077684.1"/>
    </source>
</evidence>
<dbReference type="InterPro" id="IPR025944">
    <property type="entry name" value="Sigma_54_int_dom_CS"/>
</dbReference>
<feature type="domain" description="Sigma-54 factor interaction" evidence="7">
    <location>
        <begin position="321"/>
        <end position="550"/>
    </location>
</feature>
<evidence type="ECO:0000256" key="5">
    <source>
        <dbReference type="ARBA" id="ARBA00023163"/>
    </source>
</evidence>
<dbReference type="Pfam" id="PF00072">
    <property type="entry name" value="Response_reg"/>
    <property type="match status" value="1"/>
</dbReference>
<dbReference type="Gene3D" id="3.40.50.300">
    <property type="entry name" value="P-loop containing nucleotide triphosphate hydrolases"/>
    <property type="match status" value="1"/>
</dbReference>
<dbReference type="PROSITE" id="PS50045">
    <property type="entry name" value="SIGMA54_INTERACT_4"/>
    <property type="match status" value="1"/>
</dbReference>
<comment type="caution">
    <text evidence="9">The sequence shown here is derived from an EMBL/GenBank/DDBJ whole genome shotgun (WGS) entry which is preliminary data.</text>
</comment>
<dbReference type="PROSITE" id="PS00688">
    <property type="entry name" value="SIGMA54_INTERACT_3"/>
    <property type="match status" value="1"/>
</dbReference>
<evidence type="ECO:0000259" key="7">
    <source>
        <dbReference type="PROSITE" id="PS50045"/>
    </source>
</evidence>
<evidence type="ECO:0000256" key="1">
    <source>
        <dbReference type="ARBA" id="ARBA00022741"/>
    </source>
</evidence>
<keyword evidence="2" id="KW-0067">ATP-binding</keyword>
<dbReference type="PROSITE" id="PS50110">
    <property type="entry name" value="RESPONSE_REGULATORY"/>
    <property type="match status" value="1"/>
</dbReference>
<dbReference type="InterPro" id="IPR058031">
    <property type="entry name" value="AAA_lid_NorR"/>
</dbReference>
<proteinExistence type="predicted"/>
<dbReference type="PANTHER" id="PTHR32071:SF117">
    <property type="entry name" value="PTS-DEPENDENT DIHYDROXYACETONE KINASE OPERON REGULATORY PROTEIN-RELATED"/>
    <property type="match status" value="1"/>
</dbReference>
<keyword evidence="1" id="KW-0547">Nucleotide-binding</keyword>
<dbReference type="Pfam" id="PF00158">
    <property type="entry name" value="Sigma54_activat"/>
    <property type="match status" value="1"/>
</dbReference>
<feature type="domain" description="Response regulatory" evidence="8">
    <location>
        <begin position="4"/>
        <end position="118"/>
    </location>
</feature>
<protein>
    <submittedName>
        <fullName evidence="9">Sigma 54-interacting transcriptional regulator</fullName>
    </submittedName>
</protein>
<evidence type="ECO:0000313" key="10">
    <source>
        <dbReference type="Proteomes" id="UP001589734"/>
    </source>
</evidence>
<dbReference type="Proteomes" id="UP001589734">
    <property type="component" value="Unassembled WGS sequence"/>
</dbReference>
<dbReference type="InterPro" id="IPR001789">
    <property type="entry name" value="Sig_transdc_resp-reg_receiver"/>
</dbReference>
<dbReference type="Gene3D" id="1.10.8.60">
    <property type="match status" value="1"/>
</dbReference>
<dbReference type="CDD" id="cd00009">
    <property type="entry name" value="AAA"/>
    <property type="match status" value="1"/>
</dbReference>
<keyword evidence="10" id="KW-1185">Reference proteome</keyword>
<evidence type="ECO:0000259" key="8">
    <source>
        <dbReference type="PROSITE" id="PS50110"/>
    </source>
</evidence>
<gene>
    <name evidence="9" type="ORF">ACFFLS_11585</name>
</gene>
<dbReference type="SUPFAM" id="SSF52172">
    <property type="entry name" value="CheY-like"/>
    <property type="match status" value="1"/>
</dbReference>
<name>A0ABV6BUI9_9FLAO</name>
<dbReference type="SMART" id="SM00382">
    <property type="entry name" value="AAA"/>
    <property type="match status" value="1"/>
</dbReference>
<dbReference type="Pfam" id="PF25601">
    <property type="entry name" value="AAA_lid_14"/>
    <property type="match status" value="1"/>
</dbReference>
<dbReference type="EMBL" id="JBHLYW010000009">
    <property type="protein sequence ID" value="MFC0077684.1"/>
    <property type="molecule type" value="Genomic_DNA"/>
</dbReference>
<dbReference type="InterPro" id="IPR002078">
    <property type="entry name" value="Sigma_54_int"/>
</dbReference>
<dbReference type="SMART" id="SM00448">
    <property type="entry name" value="REC"/>
    <property type="match status" value="1"/>
</dbReference>
<keyword evidence="5" id="KW-0804">Transcription</keyword>
<dbReference type="PROSITE" id="PS00676">
    <property type="entry name" value="SIGMA54_INTERACT_2"/>
    <property type="match status" value="1"/>
</dbReference>